<sequence length="46" mass="5126">MSITLSPTSMNMVSKPSLIEAKYLKKARFNTTSPSDKVSIIFVSYI</sequence>
<accession>A0ABQ0D2D0</accession>
<dbReference type="EMBL" id="BAAFHN010000004">
    <property type="protein sequence ID" value="GAB0172344.1"/>
    <property type="molecule type" value="Genomic_DNA"/>
</dbReference>
<comment type="caution">
    <text evidence="1">The sequence shown here is derived from an EMBL/GenBank/DDBJ whole genome shotgun (WGS) entry which is preliminary data.</text>
</comment>
<evidence type="ECO:0000313" key="2">
    <source>
        <dbReference type="Proteomes" id="UP001562457"/>
    </source>
</evidence>
<protein>
    <submittedName>
        <fullName evidence="1">Uncharacterized protein</fullName>
    </submittedName>
</protein>
<dbReference type="Proteomes" id="UP001562457">
    <property type="component" value="Unassembled WGS sequence"/>
</dbReference>
<proteinExistence type="predicted"/>
<evidence type="ECO:0000313" key="1">
    <source>
        <dbReference type="EMBL" id="GAB0172344.1"/>
    </source>
</evidence>
<reference evidence="1 2" key="1">
    <citation type="submission" date="2024-06" db="EMBL/GenBank/DDBJ databases">
        <title>Draft genome sequence of Helicobacter trogontum NHP16-4001.</title>
        <authorList>
            <person name="Rimbara E."/>
            <person name="Suzuki M."/>
        </authorList>
    </citation>
    <scope>NUCLEOTIDE SEQUENCE [LARGE SCALE GENOMIC DNA]</scope>
    <source>
        <strain evidence="1 2">NHP16-4001</strain>
    </source>
</reference>
<organism evidence="1 2">
    <name type="scientific">Helicobacter trogontum</name>
    <dbReference type="NCBI Taxonomy" id="50960"/>
    <lineage>
        <taxon>Bacteria</taxon>
        <taxon>Pseudomonadati</taxon>
        <taxon>Campylobacterota</taxon>
        <taxon>Epsilonproteobacteria</taxon>
        <taxon>Campylobacterales</taxon>
        <taxon>Helicobacteraceae</taxon>
        <taxon>Helicobacter</taxon>
    </lineage>
</organism>
<keyword evidence="2" id="KW-1185">Reference proteome</keyword>
<gene>
    <name evidence="1" type="ORF">NHP164001_03570</name>
</gene>
<name>A0ABQ0D2D0_9HELI</name>